<evidence type="ECO:0000256" key="1">
    <source>
        <dbReference type="ARBA" id="ARBA00006756"/>
    </source>
</evidence>
<evidence type="ECO:0000256" key="3">
    <source>
        <dbReference type="RuleBase" id="RU365026"/>
    </source>
</evidence>
<keyword evidence="2 3" id="KW-0813">Transport</keyword>
<dbReference type="EMBL" id="BJWL01000006">
    <property type="protein sequence ID" value="GFY88792.1"/>
    <property type="molecule type" value="Genomic_DNA"/>
</dbReference>
<dbReference type="Gene3D" id="1.20.1280.170">
    <property type="entry name" value="Exocyst complex component Exo70"/>
    <property type="match status" value="2"/>
</dbReference>
<feature type="domain" description="Exocyst complex subunit Exo70 C-terminal" evidence="5">
    <location>
        <begin position="266"/>
        <end position="397"/>
    </location>
</feature>
<dbReference type="Proteomes" id="UP000585474">
    <property type="component" value="Unassembled WGS sequence"/>
</dbReference>
<dbReference type="SUPFAM" id="SSF74788">
    <property type="entry name" value="Cullin repeat-like"/>
    <property type="match status" value="1"/>
</dbReference>
<dbReference type="OrthoDB" id="1922221at2759"/>
<evidence type="ECO:0000313" key="6">
    <source>
        <dbReference type="EMBL" id="GFY88792.1"/>
    </source>
</evidence>
<dbReference type="InterPro" id="IPR016159">
    <property type="entry name" value="Cullin_repeat-like_dom_sf"/>
</dbReference>
<keyword evidence="3" id="KW-0268">Exocytosis</keyword>
<dbReference type="PANTHER" id="PTHR12542:SF38">
    <property type="entry name" value="EXOCYST SUBUNIT EXO70 FAMILY PROTEIN"/>
    <property type="match status" value="1"/>
</dbReference>
<evidence type="ECO:0000313" key="7">
    <source>
        <dbReference type="Proteomes" id="UP000585474"/>
    </source>
</evidence>
<dbReference type="GO" id="GO:0006887">
    <property type="term" value="P:exocytosis"/>
    <property type="evidence" value="ECO:0007669"/>
    <property type="project" value="UniProtKB-KW"/>
</dbReference>
<name>A0A7J0ER34_9ERIC</name>
<feature type="compositionally biased region" description="Low complexity" evidence="4">
    <location>
        <begin position="250"/>
        <end position="260"/>
    </location>
</feature>
<comment type="caution">
    <text evidence="6">The sequence shown here is derived from an EMBL/GenBank/DDBJ whole genome shotgun (WGS) entry which is preliminary data.</text>
</comment>
<evidence type="ECO:0000256" key="2">
    <source>
        <dbReference type="ARBA" id="ARBA00022448"/>
    </source>
</evidence>
<dbReference type="GO" id="GO:0015031">
    <property type="term" value="P:protein transport"/>
    <property type="evidence" value="ECO:0007669"/>
    <property type="project" value="UniProtKB-KW"/>
</dbReference>
<dbReference type="AlphaFoldDB" id="A0A7J0ER34"/>
<dbReference type="Pfam" id="PF03081">
    <property type="entry name" value="Exo70_C"/>
    <property type="match status" value="1"/>
</dbReference>
<dbReference type="GO" id="GO:0000145">
    <property type="term" value="C:exocyst"/>
    <property type="evidence" value="ECO:0007669"/>
    <property type="project" value="InterPro"/>
</dbReference>
<feature type="region of interest" description="Disordered" evidence="4">
    <location>
        <begin position="224"/>
        <end position="262"/>
    </location>
</feature>
<accession>A0A7J0ER34</accession>
<proteinExistence type="inferred from homology"/>
<organism evidence="6 7">
    <name type="scientific">Actinidia rufa</name>
    <dbReference type="NCBI Taxonomy" id="165716"/>
    <lineage>
        <taxon>Eukaryota</taxon>
        <taxon>Viridiplantae</taxon>
        <taxon>Streptophyta</taxon>
        <taxon>Embryophyta</taxon>
        <taxon>Tracheophyta</taxon>
        <taxon>Spermatophyta</taxon>
        <taxon>Magnoliopsida</taxon>
        <taxon>eudicotyledons</taxon>
        <taxon>Gunneridae</taxon>
        <taxon>Pentapetalae</taxon>
        <taxon>asterids</taxon>
        <taxon>Ericales</taxon>
        <taxon>Actinidiaceae</taxon>
        <taxon>Actinidia</taxon>
    </lineage>
</organism>
<reference evidence="6 7" key="1">
    <citation type="submission" date="2019-07" db="EMBL/GenBank/DDBJ databases">
        <title>De Novo Assembly of kiwifruit Actinidia rufa.</title>
        <authorList>
            <person name="Sugita-Konishi S."/>
            <person name="Sato K."/>
            <person name="Mori E."/>
            <person name="Abe Y."/>
            <person name="Kisaki G."/>
            <person name="Hamano K."/>
            <person name="Suezawa K."/>
            <person name="Otani M."/>
            <person name="Fukuda T."/>
            <person name="Manabe T."/>
            <person name="Gomi K."/>
            <person name="Tabuchi M."/>
            <person name="Akimitsu K."/>
            <person name="Kataoka I."/>
        </authorList>
    </citation>
    <scope>NUCLEOTIDE SEQUENCE [LARGE SCALE GENOMIC DNA]</scope>
    <source>
        <strain evidence="7">cv. Fuchu</strain>
    </source>
</reference>
<evidence type="ECO:0000259" key="5">
    <source>
        <dbReference type="Pfam" id="PF03081"/>
    </source>
</evidence>
<dbReference type="InterPro" id="IPR004140">
    <property type="entry name" value="Exo70"/>
</dbReference>
<keyword evidence="7" id="KW-1185">Reference proteome</keyword>
<comment type="function">
    <text evidence="3">Component of the exocyst complex.</text>
</comment>
<dbReference type="InterPro" id="IPR046364">
    <property type="entry name" value="Exo70_C"/>
</dbReference>
<dbReference type="PANTHER" id="PTHR12542">
    <property type="entry name" value="EXOCYST COMPLEX PROTEIN EXO70"/>
    <property type="match status" value="1"/>
</dbReference>
<keyword evidence="3" id="KW-0653">Protein transport</keyword>
<gene>
    <name evidence="6" type="ORF">Acr_06g0007320</name>
</gene>
<sequence>MVLRPQEESIYSNKRFSSDAAMERTLATAETMITKWNGRHFILCKSHFSLLREPKRSERLHQNLMETAMKRLQEGVFTNPIHESGSSGSGVGLGTDFPVFDPIQSGIDRRVYDIFRLWKGMCVTIYKIIRKSIVDEGIYKLGVEKFSSSQIQKMDWDALELKINKLVEVCEDCGEDTVQRRENSLRSSVAAASESIKESLFSRRLAEKERRISMSWSTSSTAILRQQSRQCRSRTLIPPTPTSLQHRQSPSDSRGSSSFSYANSTEKSKHYKDVSLAYLFLANNLQHVINKVRTSNIQYLLGDDWVTKHESKVKQFAANYERLGWGHVIDSMPEDPTAEMPPEAVKEFFRRFNTAFEQAHHKQAACVVPDRKLRDEIKSTIARKVMAAYRQFYNHAQGCVARRERNLNLLVRFCPLRMWELLVRSVLWERGVMEFFVIFFWLVTFEKVAFMRLHFYPCLLLTIPKFSLPPFLFI</sequence>
<protein>
    <recommendedName>
        <fullName evidence="3">Exocyst subunit Exo70 family protein</fullName>
    </recommendedName>
</protein>
<comment type="similarity">
    <text evidence="1 3">Belongs to the EXO70 family.</text>
</comment>
<dbReference type="GO" id="GO:0005546">
    <property type="term" value="F:phosphatidylinositol-4,5-bisphosphate binding"/>
    <property type="evidence" value="ECO:0007669"/>
    <property type="project" value="InterPro"/>
</dbReference>
<evidence type="ECO:0000256" key="4">
    <source>
        <dbReference type="SAM" id="MobiDB-lite"/>
    </source>
</evidence>